<proteinExistence type="predicted"/>
<feature type="domain" description="TIR" evidence="1">
    <location>
        <begin position="15"/>
        <end position="117"/>
    </location>
</feature>
<evidence type="ECO:0000313" key="3">
    <source>
        <dbReference type="Proteomes" id="UP001206639"/>
    </source>
</evidence>
<dbReference type="SUPFAM" id="SSF52200">
    <property type="entry name" value="Toll/Interleukin receptor TIR domain"/>
    <property type="match status" value="1"/>
</dbReference>
<protein>
    <submittedName>
        <fullName evidence="2">Toll/interleukin-1 receptor domain-containing protein</fullName>
    </submittedName>
</protein>
<dbReference type="Gene3D" id="3.40.50.10140">
    <property type="entry name" value="Toll/interleukin-1 receptor homology (TIR) domain"/>
    <property type="match status" value="1"/>
</dbReference>
<sequence length="128" mass="14087">MEPGDMPTNQTDGRIVISYRRDDAAGYAGRLDDDLGDYFGDNQVFRDLDQIDAGTQWFEVISRAIERASAVIVVIGPQWAGNPRLKHADDVVRHEVAQALSRGKPVFPVLVGNAQMPNTAVSHRNSPN</sequence>
<name>A0ABT2M702_9MYCO</name>
<comment type="caution">
    <text evidence="2">The sequence shown here is derived from an EMBL/GenBank/DDBJ whole genome shotgun (WGS) entry which is preliminary data.</text>
</comment>
<dbReference type="Proteomes" id="UP001206639">
    <property type="component" value="Unassembled WGS sequence"/>
</dbReference>
<dbReference type="EMBL" id="JAODWD010000002">
    <property type="protein sequence ID" value="MCT7658042.1"/>
    <property type="molecule type" value="Genomic_DNA"/>
</dbReference>
<dbReference type="InterPro" id="IPR035897">
    <property type="entry name" value="Toll_tir_struct_dom_sf"/>
</dbReference>
<reference evidence="3" key="1">
    <citation type="submission" date="2023-07" db="EMBL/GenBank/DDBJ databases">
        <authorList>
            <person name="Deng Y."/>
            <person name="Zhang Y.-Q."/>
        </authorList>
    </citation>
    <scope>NUCLEOTIDE SEQUENCE [LARGE SCALE GENOMIC DNA]</scope>
    <source>
        <strain evidence="3">CPCC 205710</strain>
    </source>
</reference>
<evidence type="ECO:0000259" key="1">
    <source>
        <dbReference type="Pfam" id="PF13676"/>
    </source>
</evidence>
<evidence type="ECO:0000313" key="2">
    <source>
        <dbReference type="EMBL" id="MCT7658042.1"/>
    </source>
</evidence>
<gene>
    <name evidence="2" type="ORF">N4S67_06370</name>
</gene>
<organism evidence="2 3">
    <name type="scientific">Mycobacterium deserti</name>
    <dbReference type="NCBI Taxonomy" id="2978347"/>
    <lineage>
        <taxon>Bacteria</taxon>
        <taxon>Bacillati</taxon>
        <taxon>Actinomycetota</taxon>
        <taxon>Actinomycetes</taxon>
        <taxon>Mycobacteriales</taxon>
        <taxon>Mycobacteriaceae</taxon>
        <taxon>Mycobacterium</taxon>
    </lineage>
</organism>
<keyword evidence="2" id="KW-0675">Receptor</keyword>
<accession>A0ABT2M702</accession>
<dbReference type="InterPro" id="IPR000157">
    <property type="entry name" value="TIR_dom"/>
</dbReference>
<keyword evidence="3" id="KW-1185">Reference proteome</keyword>
<dbReference type="Pfam" id="PF13676">
    <property type="entry name" value="TIR_2"/>
    <property type="match status" value="1"/>
</dbReference>